<dbReference type="InterPro" id="IPR006015">
    <property type="entry name" value="Universal_stress_UspA"/>
</dbReference>
<dbReference type="Gene3D" id="3.40.50.620">
    <property type="entry name" value="HUPs"/>
    <property type="match status" value="1"/>
</dbReference>
<sequence length="114" mass="12572">MMPAGLGVPVDEWTSCIQSQIARVRRLENEYQDELISKKIRFKLAGSASLHPGPAIIQITEDEGADMVVVGSRGLDIIRRSLLGSVSDYVIRHAHVPVVVCPNVISKKRHISIM</sequence>
<dbReference type="Proteomes" id="UP001209878">
    <property type="component" value="Unassembled WGS sequence"/>
</dbReference>
<dbReference type="Pfam" id="PF00582">
    <property type="entry name" value="Usp"/>
    <property type="match status" value="1"/>
</dbReference>
<reference evidence="2" key="1">
    <citation type="journal article" date="2023" name="Mol. Biol. Evol.">
        <title>Third-Generation Sequencing Reveals the Adaptive Role of the Epigenome in Three Deep-Sea Polychaetes.</title>
        <authorList>
            <person name="Perez M."/>
            <person name="Aroh O."/>
            <person name="Sun Y."/>
            <person name="Lan Y."/>
            <person name="Juniper S.K."/>
            <person name="Young C.R."/>
            <person name="Angers B."/>
            <person name="Qian P.Y."/>
        </authorList>
    </citation>
    <scope>NUCLEOTIDE SEQUENCE</scope>
    <source>
        <strain evidence="2">R07B-5</strain>
    </source>
</reference>
<dbReference type="InterPro" id="IPR006016">
    <property type="entry name" value="UspA"/>
</dbReference>
<dbReference type="AlphaFoldDB" id="A0AAD9KUF9"/>
<organism evidence="2 3">
    <name type="scientific">Ridgeia piscesae</name>
    <name type="common">Tubeworm</name>
    <dbReference type="NCBI Taxonomy" id="27915"/>
    <lineage>
        <taxon>Eukaryota</taxon>
        <taxon>Metazoa</taxon>
        <taxon>Spiralia</taxon>
        <taxon>Lophotrochozoa</taxon>
        <taxon>Annelida</taxon>
        <taxon>Polychaeta</taxon>
        <taxon>Sedentaria</taxon>
        <taxon>Canalipalpata</taxon>
        <taxon>Sabellida</taxon>
        <taxon>Siboglinidae</taxon>
        <taxon>Ridgeia</taxon>
    </lineage>
</organism>
<keyword evidence="3" id="KW-1185">Reference proteome</keyword>
<evidence type="ECO:0000313" key="3">
    <source>
        <dbReference type="Proteomes" id="UP001209878"/>
    </source>
</evidence>
<evidence type="ECO:0000313" key="2">
    <source>
        <dbReference type="EMBL" id="KAK2177874.1"/>
    </source>
</evidence>
<name>A0AAD9KUF9_RIDPI</name>
<gene>
    <name evidence="2" type="ORF">NP493_574g01075</name>
</gene>
<protein>
    <recommendedName>
        <fullName evidence="1">UspA domain-containing protein</fullName>
    </recommendedName>
</protein>
<dbReference type="PANTHER" id="PTHR46989:SF3">
    <property type="entry name" value="USPA DOMAIN-CONTAINING PROTEIN"/>
    <property type="match status" value="1"/>
</dbReference>
<dbReference type="CDD" id="cd23659">
    <property type="entry name" value="USP_At3g01520-like"/>
    <property type="match status" value="1"/>
</dbReference>
<proteinExistence type="predicted"/>
<dbReference type="EMBL" id="JAODUO010000574">
    <property type="protein sequence ID" value="KAK2177874.1"/>
    <property type="molecule type" value="Genomic_DNA"/>
</dbReference>
<dbReference type="PANTHER" id="PTHR46989">
    <property type="entry name" value="USP DOMAIN-CONTAINING PROTEIN"/>
    <property type="match status" value="1"/>
</dbReference>
<accession>A0AAD9KUF9</accession>
<dbReference type="PRINTS" id="PR01438">
    <property type="entry name" value="UNVRSLSTRESS"/>
</dbReference>
<feature type="domain" description="UspA" evidence="1">
    <location>
        <begin position="51"/>
        <end position="102"/>
    </location>
</feature>
<dbReference type="InterPro" id="IPR014729">
    <property type="entry name" value="Rossmann-like_a/b/a_fold"/>
</dbReference>
<dbReference type="SUPFAM" id="SSF52402">
    <property type="entry name" value="Adenine nucleotide alpha hydrolases-like"/>
    <property type="match status" value="1"/>
</dbReference>
<evidence type="ECO:0000259" key="1">
    <source>
        <dbReference type="Pfam" id="PF00582"/>
    </source>
</evidence>
<comment type="caution">
    <text evidence="2">The sequence shown here is derived from an EMBL/GenBank/DDBJ whole genome shotgun (WGS) entry which is preliminary data.</text>
</comment>